<feature type="compositionally biased region" description="Gly residues" evidence="1">
    <location>
        <begin position="251"/>
        <end position="267"/>
    </location>
</feature>
<dbReference type="AlphaFoldDB" id="A0A918U0L5"/>
<dbReference type="EMBL" id="BMVB01000048">
    <property type="protein sequence ID" value="GHC74652.1"/>
    <property type="molecule type" value="Genomic_DNA"/>
</dbReference>
<gene>
    <name evidence="5" type="ORF">GCM10010507_62590</name>
</gene>
<reference evidence="5" key="1">
    <citation type="journal article" date="2014" name="Int. J. Syst. Evol. Microbiol.">
        <title>Complete genome sequence of Corynebacterium casei LMG S-19264T (=DSM 44701T), isolated from a smear-ripened cheese.</title>
        <authorList>
            <consortium name="US DOE Joint Genome Institute (JGI-PGF)"/>
            <person name="Walter F."/>
            <person name="Albersmeier A."/>
            <person name="Kalinowski J."/>
            <person name="Ruckert C."/>
        </authorList>
    </citation>
    <scope>NUCLEOTIDE SEQUENCE</scope>
    <source>
        <strain evidence="5">JCM 4633</strain>
    </source>
</reference>
<reference evidence="5" key="2">
    <citation type="submission" date="2020-09" db="EMBL/GenBank/DDBJ databases">
        <authorList>
            <person name="Sun Q."/>
            <person name="Ohkuma M."/>
        </authorList>
    </citation>
    <scope>NUCLEOTIDE SEQUENCE</scope>
    <source>
        <strain evidence="5">JCM 4633</strain>
    </source>
</reference>
<feature type="region of interest" description="Disordered" evidence="1">
    <location>
        <begin position="217"/>
        <end position="277"/>
    </location>
</feature>
<feature type="signal peptide" evidence="3">
    <location>
        <begin position="1"/>
        <end position="35"/>
    </location>
</feature>
<evidence type="ECO:0000256" key="2">
    <source>
        <dbReference type="SAM" id="Phobius"/>
    </source>
</evidence>
<dbReference type="InterPro" id="IPR007331">
    <property type="entry name" value="Htaa"/>
</dbReference>
<feature type="domain" description="Htaa" evidence="4">
    <location>
        <begin position="47"/>
        <end position="208"/>
    </location>
</feature>
<accession>A0A918U0L5</accession>
<evidence type="ECO:0000313" key="6">
    <source>
        <dbReference type="Proteomes" id="UP000646244"/>
    </source>
</evidence>
<keyword evidence="3" id="KW-0732">Signal</keyword>
<evidence type="ECO:0000256" key="3">
    <source>
        <dbReference type="SAM" id="SignalP"/>
    </source>
</evidence>
<feature type="domain" description="Htaa" evidence="4">
    <location>
        <begin position="278"/>
        <end position="439"/>
    </location>
</feature>
<dbReference type="Proteomes" id="UP000646244">
    <property type="component" value="Unassembled WGS sequence"/>
</dbReference>
<feature type="transmembrane region" description="Helical" evidence="2">
    <location>
        <begin position="513"/>
        <end position="531"/>
    </location>
</feature>
<name>A0A918U0L5_STRCJ</name>
<evidence type="ECO:0000259" key="4">
    <source>
        <dbReference type="Pfam" id="PF04213"/>
    </source>
</evidence>
<sequence>MTVTARRRPLALAAAVATAAAALGTTALTVPAAHAADGPPPQMQLKDGTLEWGLKKSFREYIETGFGGGAIEVADGAQRTGDGPFTFTGGTGTYDMATHAIATTFRGGVRFLGHDGELDLKFADLKLAGDAGGKTGRITADVTRDGRTEDDVPLASLDLGAAKRGGGRGGVITLGAIPAKLTAQGAKVFSYKGRSFYKEGAALDNASLTVTAVAQPPAGGGTKDAGTSTDVPATKDAGTSTDEDKKTGDGRNPGGDPRTGGAPGTTGEGKAPQSGVYDGRLDWGVKKSFRDYITDGFAKGRAELLGDAVKAGDSYRFTKGHGTYDASTNTLDAAFNGEVRFTGHDGELDLKLGNFTVKASATGATLSADVSAKDKGSTTTTKAVPLADLKPGADALKARNGVVSLSAVPATLTEQGAKVFSYKGRSFYKTGSGLDPVTLAVTVDKDAKLPDDQGSSSGTGSGTGTGSGSTGTGSGSTGTGSGSGSAGGGAKGGVTGSEASLAATGAGVPTGPLAGGAAALVVAGGAAVYATRRRSPLARG</sequence>
<organism evidence="5 6">
    <name type="scientific">Streptomyces cinnamoneus</name>
    <name type="common">Streptoverticillium cinnamoneum</name>
    <dbReference type="NCBI Taxonomy" id="53446"/>
    <lineage>
        <taxon>Bacteria</taxon>
        <taxon>Bacillati</taxon>
        <taxon>Actinomycetota</taxon>
        <taxon>Actinomycetes</taxon>
        <taxon>Kitasatosporales</taxon>
        <taxon>Streptomycetaceae</taxon>
        <taxon>Streptomyces</taxon>
        <taxon>Streptomyces cinnamoneus group</taxon>
    </lineage>
</organism>
<dbReference type="RefSeq" id="WP_190113326.1">
    <property type="nucleotide sequence ID" value="NZ_BMVB01000048.1"/>
</dbReference>
<dbReference type="InterPro" id="IPR006311">
    <property type="entry name" value="TAT_signal"/>
</dbReference>
<evidence type="ECO:0000256" key="1">
    <source>
        <dbReference type="SAM" id="MobiDB-lite"/>
    </source>
</evidence>
<comment type="caution">
    <text evidence="5">The sequence shown here is derived from an EMBL/GenBank/DDBJ whole genome shotgun (WGS) entry which is preliminary data.</text>
</comment>
<feature type="region of interest" description="Disordered" evidence="1">
    <location>
        <begin position="446"/>
        <end position="497"/>
    </location>
</feature>
<keyword evidence="2" id="KW-1133">Transmembrane helix</keyword>
<evidence type="ECO:0000313" key="5">
    <source>
        <dbReference type="EMBL" id="GHC74652.1"/>
    </source>
</evidence>
<keyword evidence="2" id="KW-0812">Transmembrane</keyword>
<dbReference type="Pfam" id="PF04213">
    <property type="entry name" value="HtaA"/>
    <property type="match status" value="2"/>
</dbReference>
<protein>
    <recommendedName>
        <fullName evidence="4">Htaa domain-containing protein</fullName>
    </recommendedName>
</protein>
<feature type="chain" id="PRO_5037183654" description="Htaa domain-containing protein" evidence="3">
    <location>
        <begin position="36"/>
        <end position="540"/>
    </location>
</feature>
<dbReference type="PROSITE" id="PS51318">
    <property type="entry name" value="TAT"/>
    <property type="match status" value="1"/>
</dbReference>
<proteinExistence type="predicted"/>
<feature type="compositionally biased region" description="Gly residues" evidence="1">
    <location>
        <begin position="457"/>
        <end position="495"/>
    </location>
</feature>
<keyword evidence="2" id="KW-0472">Membrane</keyword>